<proteinExistence type="predicted"/>
<accession>A0C5A7</accession>
<name>A0C5A7_PARTE</name>
<dbReference type="RefSeq" id="XP_001433371.1">
    <property type="nucleotide sequence ID" value="XM_001433334.1"/>
</dbReference>
<keyword evidence="1" id="KW-0812">Transmembrane</keyword>
<dbReference type="KEGG" id="ptm:GSPATT00006473001"/>
<keyword evidence="4" id="KW-1185">Reference proteome</keyword>
<keyword evidence="2" id="KW-0732">Signal</keyword>
<dbReference type="InterPro" id="IPR021109">
    <property type="entry name" value="Peptidase_aspartic_dom_sf"/>
</dbReference>
<sequence>MIIIILLVIISEFQLCQSKIFEIKEQNGKLKIGTINGFEFELFLSLESQISKLNSIQISKCTQNCNDCAKRQCYLGNKELDHSEIKLYDLDTQQMVFQPLTYFNDQNQSLSISTVSLSNPGQYINSFVDEGFQLCQSNTDKTLETSFQMKLKDIPKQKVIVSPILQLNSYNYVQINYLKFGDTQIDISSCRVLFKFGPEQDMNTNTSDHYNLSKAQQKLTNIFENSDINHFPLWLFNIIYEQFQEAGFSYIDENNRIKLVKRQLNESTNVKLDLKYDFKFFNKENEEYPITYSSNQYLEEISEGEQWVKIAISNKSNSIILGSSFFQNKKMSFNFKKNYITIQNQFDEKCFQYEKSTLYQQEILVIWISIPLIILLTLFYFKYQINEEISQFKVEDNKEI</sequence>
<feature type="signal peptide" evidence="2">
    <location>
        <begin position="1"/>
        <end position="18"/>
    </location>
</feature>
<dbReference type="HOGENOM" id="CLU_706891_0_0_1"/>
<evidence type="ECO:0000313" key="4">
    <source>
        <dbReference type="Proteomes" id="UP000000600"/>
    </source>
</evidence>
<evidence type="ECO:0000256" key="2">
    <source>
        <dbReference type="SAM" id="SignalP"/>
    </source>
</evidence>
<dbReference type="Gene3D" id="2.40.70.10">
    <property type="entry name" value="Acid Proteases"/>
    <property type="match status" value="1"/>
</dbReference>
<evidence type="ECO:0008006" key="5">
    <source>
        <dbReference type="Google" id="ProtNLM"/>
    </source>
</evidence>
<dbReference type="EMBL" id="CT868041">
    <property type="protein sequence ID" value="CAK65974.1"/>
    <property type="molecule type" value="Genomic_DNA"/>
</dbReference>
<dbReference type="OrthoDB" id="310590at2759"/>
<organism evidence="3 4">
    <name type="scientific">Paramecium tetraurelia</name>
    <dbReference type="NCBI Taxonomy" id="5888"/>
    <lineage>
        <taxon>Eukaryota</taxon>
        <taxon>Sar</taxon>
        <taxon>Alveolata</taxon>
        <taxon>Ciliophora</taxon>
        <taxon>Intramacronucleata</taxon>
        <taxon>Oligohymenophorea</taxon>
        <taxon>Peniculida</taxon>
        <taxon>Parameciidae</taxon>
        <taxon>Paramecium</taxon>
    </lineage>
</organism>
<gene>
    <name evidence="3" type="ORF">GSPATT00006473001</name>
</gene>
<feature type="chain" id="PRO_5002623390" description="Transmembrane protein" evidence="2">
    <location>
        <begin position="19"/>
        <end position="400"/>
    </location>
</feature>
<dbReference type="SUPFAM" id="SSF50630">
    <property type="entry name" value="Acid proteases"/>
    <property type="match status" value="1"/>
</dbReference>
<dbReference type="GeneID" id="5019156"/>
<evidence type="ECO:0000256" key="1">
    <source>
        <dbReference type="SAM" id="Phobius"/>
    </source>
</evidence>
<dbReference type="AlphaFoldDB" id="A0C5A7"/>
<dbReference type="Proteomes" id="UP000000600">
    <property type="component" value="Unassembled WGS sequence"/>
</dbReference>
<dbReference type="OMA" id="YEKSTHY"/>
<protein>
    <recommendedName>
        <fullName evidence="5">Transmembrane protein</fullName>
    </recommendedName>
</protein>
<reference evidence="3 4" key="1">
    <citation type="journal article" date="2006" name="Nature">
        <title>Global trends of whole-genome duplications revealed by the ciliate Paramecium tetraurelia.</title>
        <authorList>
            <consortium name="Genoscope"/>
            <person name="Aury J.-M."/>
            <person name="Jaillon O."/>
            <person name="Duret L."/>
            <person name="Noel B."/>
            <person name="Jubin C."/>
            <person name="Porcel B.M."/>
            <person name="Segurens B."/>
            <person name="Daubin V."/>
            <person name="Anthouard V."/>
            <person name="Aiach N."/>
            <person name="Arnaiz O."/>
            <person name="Billaut A."/>
            <person name="Beisson J."/>
            <person name="Blanc I."/>
            <person name="Bouhouche K."/>
            <person name="Camara F."/>
            <person name="Duharcourt S."/>
            <person name="Guigo R."/>
            <person name="Gogendeau D."/>
            <person name="Katinka M."/>
            <person name="Keller A.-M."/>
            <person name="Kissmehl R."/>
            <person name="Klotz C."/>
            <person name="Koll F."/>
            <person name="Le Moue A."/>
            <person name="Lepere C."/>
            <person name="Malinsky S."/>
            <person name="Nowacki M."/>
            <person name="Nowak J.K."/>
            <person name="Plattner H."/>
            <person name="Poulain J."/>
            <person name="Ruiz F."/>
            <person name="Serrano V."/>
            <person name="Zagulski M."/>
            <person name="Dessen P."/>
            <person name="Betermier M."/>
            <person name="Weissenbach J."/>
            <person name="Scarpelli C."/>
            <person name="Schachter V."/>
            <person name="Sperling L."/>
            <person name="Meyer E."/>
            <person name="Cohen J."/>
            <person name="Wincker P."/>
        </authorList>
    </citation>
    <scope>NUCLEOTIDE SEQUENCE [LARGE SCALE GENOMIC DNA]</scope>
    <source>
        <strain evidence="3 4">Stock d4-2</strain>
    </source>
</reference>
<feature type="transmembrane region" description="Helical" evidence="1">
    <location>
        <begin position="364"/>
        <end position="383"/>
    </location>
</feature>
<keyword evidence="1" id="KW-0472">Membrane</keyword>
<evidence type="ECO:0000313" key="3">
    <source>
        <dbReference type="EMBL" id="CAK65974.1"/>
    </source>
</evidence>
<dbReference type="InParanoid" id="A0C5A7"/>
<keyword evidence="1" id="KW-1133">Transmembrane helix</keyword>